<evidence type="ECO:0000256" key="1">
    <source>
        <dbReference type="ARBA" id="ARBA00004123"/>
    </source>
</evidence>
<dbReference type="SMART" id="SM00185">
    <property type="entry name" value="ARM"/>
    <property type="match status" value="6"/>
</dbReference>
<comment type="subcellular location">
    <subcellularLocation>
        <location evidence="2">Cytoplasm</location>
    </subcellularLocation>
    <subcellularLocation>
        <location evidence="1">Nucleus</location>
    </subcellularLocation>
</comment>
<evidence type="ECO:0000256" key="3">
    <source>
        <dbReference type="ARBA" id="ARBA00022490"/>
    </source>
</evidence>
<gene>
    <name evidence="6" type="ORF">LTR91_024738</name>
</gene>
<dbReference type="GO" id="GO:0043161">
    <property type="term" value="P:proteasome-mediated ubiquitin-dependent protein catabolic process"/>
    <property type="evidence" value="ECO:0007669"/>
    <property type="project" value="TreeGrafter"/>
</dbReference>
<keyword evidence="3" id="KW-0963">Cytoplasm</keyword>
<dbReference type="Proteomes" id="UP001175353">
    <property type="component" value="Unassembled WGS sequence"/>
</dbReference>
<dbReference type="GO" id="GO:0005737">
    <property type="term" value="C:cytoplasm"/>
    <property type="evidence" value="ECO:0007669"/>
    <property type="project" value="UniProtKB-SubCell"/>
</dbReference>
<evidence type="ECO:0000256" key="4">
    <source>
        <dbReference type="ARBA" id="ARBA00022737"/>
    </source>
</evidence>
<evidence type="ECO:0008006" key="8">
    <source>
        <dbReference type="Google" id="ProtNLM"/>
    </source>
</evidence>
<dbReference type="PANTHER" id="PTHR15651">
    <property type="entry name" value="ARMADILLO REPEAT-CONTAINING PROTEIN 8"/>
    <property type="match status" value="1"/>
</dbReference>
<proteinExistence type="predicted"/>
<evidence type="ECO:0000313" key="6">
    <source>
        <dbReference type="EMBL" id="KAK0951865.1"/>
    </source>
</evidence>
<organism evidence="6 7">
    <name type="scientific">Friedmanniomyces endolithicus</name>
    <dbReference type="NCBI Taxonomy" id="329885"/>
    <lineage>
        <taxon>Eukaryota</taxon>
        <taxon>Fungi</taxon>
        <taxon>Dikarya</taxon>
        <taxon>Ascomycota</taxon>
        <taxon>Pezizomycotina</taxon>
        <taxon>Dothideomycetes</taxon>
        <taxon>Dothideomycetidae</taxon>
        <taxon>Mycosphaerellales</taxon>
        <taxon>Teratosphaeriaceae</taxon>
        <taxon>Friedmanniomyces</taxon>
    </lineage>
</organism>
<dbReference type="PANTHER" id="PTHR15651:SF7">
    <property type="entry name" value="ARMADILLO REPEAT-CONTAINING PROTEIN 8"/>
    <property type="match status" value="1"/>
</dbReference>
<dbReference type="Gene3D" id="1.25.10.10">
    <property type="entry name" value="Leucine-rich Repeat Variant"/>
    <property type="match status" value="3"/>
</dbReference>
<evidence type="ECO:0000256" key="2">
    <source>
        <dbReference type="ARBA" id="ARBA00004496"/>
    </source>
</evidence>
<keyword evidence="4" id="KW-0677">Repeat</keyword>
<dbReference type="InterPro" id="IPR000225">
    <property type="entry name" value="Armadillo"/>
</dbReference>
<sequence>MADTLGAIYHMGSMEALPEVELEAQATAIRKLKNEIVGHDQRKERLVCDGVVDMLVGVLSSHQRTTGSRKSEANGPAPATWSWTQKDEVRLQATFIVCTLANGGAAFIPPLLAAGVPQVLMDLLAQTTAPRLRTATLQALWNIVSAWSALQEDPGEAVSAVRTDILTKQGIEVLSGILRSTLADGAHNQQLQLRLIADIVSVSATTEAIKVLLCQSPILDQFADFLAAHSIASEHVEYYGDTLRPPLSTPATITKMMSAICTIISGSTYRAHRFFLSPTIRDLFTQSWLASSDQRHLFGARHGFASTGEPLLPLLHIPAYGTTTHHYGSRAFPAMAALQNQERRGHSVFESITQGGDVDHVNAVCRWLLLLARSMQGHSRLVALKLLALVNNAVDADSFDVGHRSEYMQKNRERKKQIALLGVPLAAKLVQVASEGRSSGRDRSAEHDDMLVKEQACDVLALLVRDSDELQVAAVDAGAIKHVCPILKKSFDPVPLAKPMWSARRIPGNADPASLPPTRRPGSQGLPLETLHAMRCRQGALQALAALAEKEDVHRKAIVEAGVVPCIFDSLKPFPPDYSTDDKRRGQVVGPKDGNTTAVLLAACRAAKTMARSVSLLRTSLIDAGIAKPIFQLLHHADPEVQLAATDACINLLLEFSPMREDLIAEGVVKTLCSQAKRCGPGSANGDLRLRVSSLWALKHLMSASPREIKIKTLEELGSGWLIGVVRGEQQHAREYVSAPGGGVSVGLSAPNAAGERVDLLNPQSSGMDVDVDEADPLAEDDDEQEYGNDDACANDEEGDGEVMFDISSSTHYQASQLRSTLNNHHHPPTSPTATQVPAFNSRRYLSSVRAIEQTPAVRAQQAEVAVQEQALDFIRNLLNGEDCASMFDHLLQLIAGARIFEVLTEKLVPVAIDPATGSGGATTSTRPIYGPSALIISTVNILTHIANALPRHKQLLIAQKPLLKAWLPHFNHPDRKVRVACVWAVNSLTWIDDESDRRDARQRAQELRACGIEGAVRRLLGDEDLDVRERARTGVRQFEQL</sequence>
<reference evidence="6" key="1">
    <citation type="submission" date="2023-06" db="EMBL/GenBank/DDBJ databases">
        <title>Black Yeasts Isolated from many extreme environments.</title>
        <authorList>
            <person name="Coleine C."/>
            <person name="Stajich J.E."/>
            <person name="Selbmann L."/>
        </authorList>
    </citation>
    <scope>NUCLEOTIDE SEQUENCE</scope>
    <source>
        <strain evidence="6">CCFEE 5200</strain>
    </source>
</reference>
<comment type="caution">
    <text evidence="6">The sequence shown here is derived from an EMBL/GenBank/DDBJ whole genome shotgun (WGS) entry which is preliminary data.</text>
</comment>
<keyword evidence="7" id="KW-1185">Reference proteome</keyword>
<dbReference type="SUPFAM" id="SSF48371">
    <property type="entry name" value="ARM repeat"/>
    <property type="match status" value="2"/>
</dbReference>
<dbReference type="EMBL" id="JAUJLE010000657">
    <property type="protein sequence ID" value="KAK0951865.1"/>
    <property type="molecule type" value="Genomic_DNA"/>
</dbReference>
<dbReference type="InterPro" id="IPR011989">
    <property type="entry name" value="ARM-like"/>
</dbReference>
<dbReference type="GO" id="GO:0034657">
    <property type="term" value="C:GID complex"/>
    <property type="evidence" value="ECO:0007669"/>
    <property type="project" value="TreeGrafter"/>
</dbReference>
<protein>
    <recommendedName>
        <fullName evidence="8">Armadillo repeat-containing protein 8</fullName>
    </recommendedName>
</protein>
<accession>A0AAN6H6H3</accession>
<keyword evidence="5" id="KW-0539">Nucleus</keyword>
<evidence type="ECO:0000256" key="5">
    <source>
        <dbReference type="ARBA" id="ARBA00023242"/>
    </source>
</evidence>
<evidence type="ECO:0000313" key="7">
    <source>
        <dbReference type="Proteomes" id="UP001175353"/>
    </source>
</evidence>
<dbReference type="InterPro" id="IPR016024">
    <property type="entry name" value="ARM-type_fold"/>
</dbReference>
<dbReference type="AlphaFoldDB" id="A0AAN6H6H3"/>
<dbReference type="InterPro" id="IPR038739">
    <property type="entry name" value="ARMC8/Vid28"/>
</dbReference>
<name>A0AAN6H6H3_9PEZI</name>
<dbReference type="GO" id="GO:0005634">
    <property type="term" value="C:nucleus"/>
    <property type="evidence" value="ECO:0007669"/>
    <property type="project" value="UniProtKB-SubCell"/>
</dbReference>